<sequence>MKHTLNSESISESIKTEIY</sequence>
<proteinExistence type="predicted"/>
<accession>A0A0A9HD41</accession>
<reference evidence="1" key="1">
    <citation type="submission" date="2014-09" db="EMBL/GenBank/DDBJ databases">
        <authorList>
            <person name="Magalhaes I.L.F."/>
            <person name="Oliveira U."/>
            <person name="Santos F.R."/>
            <person name="Vidigal T.H.D.A."/>
            <person name="Brescovit A.D."/>
            <person name="Santos A.J."/>
        </authorList>
    </citation>
    <scope>NUCLEOTIDE SEQUENCE</scope>
    <source>
        <tissue evidence="1">Shoot tissue taken approximately 20 cm above the soil surface</tissue>
    </source>
</reference>
<dbReference type="EMBL" id="GBRH01165125">
    <property type="protein sequence ID" value="JAE32771.1"/>
    <property type="molecule type" value="Transcribed_RNA"/>
</dbReference>
<protein>
    <submittedName>
        <fullName evidence="1">Uncharacterized protein</fullName>
    </submittedName>
</protein>
<organism evidence="1">
    <name type="scientific">Arundo donax</name>
    <name type="common">Giant reed</name>
    <name type="synonym">Donax arundinaceus</name>
    <dbReference type="NCBI Taxonomy" id="35708"/>
    <lineage>
        <taxon>Eukaryota</taxon>
        <taxon>Viridiplantae</taxon>
        <taxon>Streptophyta</taxon>
        <taxon>Embryophyta</taxon>
        <taxon>Tracheophyta</taxon>
        <taxon>Spermatophyta</taxon>
        <taxon>Magnoliopsida</taxon>
        <taxon>Liliopsida</taxon>
        <taxon>Poales</taxon>
        <taxon>Poaceae</taxon>
        <taxon>PACMAD clade</taxon>
        <taxon>Arundinoideae</taxon>
        <taxon>Arundineae</taxon>
        <taxon>Arundo</taxon>
    </lineage>
</organism>
<name>A0A0A9HD41_ARUDO</name>
<dbReference type="AlphaFoldDB" id="A0A0A9HD41"/>
<reference evidence="1" key="2">
    <citation type="journal article" date="2015" name="Data Brief">
        <title>Shoot transcriptome of the giant reed, Arundo donax.</title>
        <authorList>
            <person name="Barrero R.A."/>
            <person name="Guerrero F.D."/>
            <person name="Moolhuijzen P."/>
            <person name="Goolsby J.A."/>
            <person name="Tidwell J."/>
            <person name="Bellgard S.E."/>
            <person name="Bellgard M.I."/>
        </authorList>
    </citation>
    <scope>NUCLEOTIDE SEQUENCE</scope>
    <source>
        <tissue evidence="1">Shoot tissue taken approximately 20 cm above the soil surface</tissue>
    </source>
</reference>
<evidence type="ECO:0000313" key="1">
    <source>
        <dbReference type="EMBL" id="JAE32771.1"/>
    </source>
</evidence>